<name>A0A1M6KL35_9BACT</name>
<dbReference type="STRING" id="1121393.SAMN02745216_01929"/>
<dbReference type="Proteomes" id="UP000183994">
    <property type="component" value="Unassembled WGS sequence"/>
</dbReference>
<reference evidence="3" key="1">
    <citation type="submission" date="2016-11" db="EMBL/GenBank/DDBJ databases">
        <authorList>
            <person name="Varghese N."/>
            <person name="Submissions S."/>
        </authorList>
    </citation>
    <scope>NUCLEOTIDE SEQUENCE [LARGE SCALE GENOMIC DNA]</scope>
    <source>
        <strain evidence="3">DSM 16219</strain>
    </source>
</reference>
<dbReference type="RefSeq" id="WP_073475278.1">
    <property type="nucleotide sequence ID" value="NZ_FQZU01000009.1"/>
</dbReference>
<evidence type="ECO:0000313" key="3">
    <source>
        <dbReference type="Proteomes" id="UP000183994"/>
    </source>
</evidence>
<proteinExistence type="predicted"/>
<evidence type="ECO:0008006" key="4">
    <source>
        <dbReference type="Google" id="ProtNLM"/>
    </source>
</evidence>
<protein>
    <recommendedName>
        <fullName evidence="4">Peptidase C39-like domain-containing protein</fullName>
    </recommendedName>
</protein>
<evidence type="ECO:0000256" key="1">
    <source>
        <dbReference type="SAM" id="SignalP"/>
    </source>
</evidence>
<keyword evidence="1" id="KW-0732">Signal</keyword>
<accession>A0A1M6KL35</accession>
<feature type="chain" id="PRO_5012048105" description="Peptidase C39-like domain-containing protein" evidence="1">
    <location>
        <begin position="29"/>
        <end position="314"/>
    </location>
</feature>
<feature type="signal peptide" evidence="1">
    <location>
        <begin position="1"/>
        <end position="28"/>
    </location>
</feature>
<organism evidence="2 3">
    <name type="scientific">Desulfatibacillum alkenivorans DSM 16219</name>
    <dbReference type="NCBI Taxonomy" id="1121393"/>
    <lineage>
        <taxon>Bacteria</taxon>
        <taxon>Pseudomonadati</taxon>
        <taxon>Thermodesulfobacteriota</taxon>
        <taxon>Desulfobacteria</taxon>
        <taxon>Desulfobacterales</taxon>
        <taxon>Desulfatibacillaceae</taxon>
        <taxon>Desulfatibacillum</taxon>
    </lineage>
</organism>
<sequence length="314" mass="34458">MKEKAGKNWQTLLAALALCLGLLPSAWAGSLVYTSKVERMPDLGQHNGMGFLPYDGRGYCAAAAVSNGIMWFFLNGYPAIAEDHGQEDITHARLAALLGSDRYMKVDPRKGASPTYVMIGLQKYLEDRGFDWAAIQYQGWRKHPKAFHTGVIQPDLDWIKKGLAGPGAVWLNVGWYNFDRTTSSYVRVGGHWVTLAGYGEDRDGTPNAEVLIILDPALRRTVRGPVPIYVKAKKIEALPSGIKPAISIGRSLGYIDKMTGAGDETIGDEDASSMTAVGFYKLIGELKTANRADFALIDGAVVLRLDQGRRRLRR</sequence>
<dbReference type="AlphaFoldDB" id="A0A1M6KL35"/>
<gene>
    <name evidence="2" type="ORF">SAMN02745216_01929</name>
</gene>
<dbReference type="OrthoDB" id="5432031at2"/>
<evidence type="ECO:0000313" key="2">
    <source>
        <dbReference type="EMBL" id="SHJ59673.1"/>
    </source>
</evidence>
<dbReference type="EMBL" id="FQZU01000009">
    <property type="protein sequence ID" value="SHJ59673.1"/>
    <property type="molecule type" value="Genomic_DNA"/>
</dbReference>
<keyword evidence="3" id="KW-1185">Reference proteome</keyword>